<dbReference type="Proteomes" id="UP000324748">
    <property type="component" value="Unassembled WGS sequence"/>
</dbReference>
<name>A0A5B0MXB4_PUCGR</name>
<evidence type="ECO:0000313" key="2">
    <source>
        <dbReference type="Proteomes" id="UP000324748"/>
    </source>
</evidence>
<dbReference type="EMBL" id="VSWC01000131">
    <property type="protein sequence ID" value="KAA1080926.1"/>
    <property type="molecule type" value="Genomic_DNA"/>
</dbReference>
<comment type="caution">
    <text evidence="1">The sequence shown here is derived from an EMBL/GenBank/DDBJ whole genome shotgun (WGS) entry which is preliminary data.</text>
</comment>
<protein>
    <submittedName>
        <fullName evidence="1">Uncharacterized protein</fullName>
    </submittedName>
</protein>
<organism evidence="1 2">
    <name type="scientific">Puccinia graminis f. sp. tritici</name>
    <dbReference type="NCBI Taxonomy" id="56615"/>
    <lineage>
        <taxon>Eukaryota</taxon>
        <taxon>Fungi</taxon>
        <taxon>Dikarya</taxon>
        <taxon>Basidiomycota</taxon>
        <taxon>Pucciniomycotina</taxon>
        <taxon>Pucciniomycetes</taxon>
        <taxon>Pucciniales</taxon>
        <taxon>Pucciniaceae</taxon>
        <taxon>Puccinia</taxon>
    </lineage>
</organism>
<sequence>MAAYCLSLQQVNFEPVRDLIWIRVDGSEKPQSSQGAGSIRGGVPIDLDVESLNLRLERSSAQPAIIRASHRPTFIALDIRPRNQSPAEEETQ</sequence>
<keyword evidence="2" id="KW-1185">Reference proteome</keyword>
<evidence type="ECO:0000313" key="1">
    <source>
        <dbReference type="EMBL" id="KAA1080926.1"/>
    </source>
</evidence>
<proteinExistence type="predicted"/>
<dbReference type="AlphaFoldDB" id="A0A5B0MXB4"/>
<accession>A0A5B0MXB4</accession>
<gene>
    <name evidence="1" type="ORF">PGT21_025461</name>
</gene>
<reference evidence="1 2" key="1">
    <citation type="submission" date="2019-05" db="EMBL/GenBank/DDBJ databases">
        <title>Emergence of the Ug99 lineage of the wheat stem rust pathogen through somatic hybridization.</title>
        <authorList>
            <person name="Li F."/>
            <person name="Upadhyaya N.M."/>
            <person name="Sperschneider J."/>
            <person name="Matny O."/>
            <person name="Nguyen-Phuc H."/>
            <person name="Mago R."/>
            <person name="Raley C."/>
            <person name="Miller M.E."/>
            <person name="Silverstein K.A.T."/>
            <person name="Henningsen E."/>
            <person name="Hirsch C.D."/>
            <person name="Visser B."/>
            <person name="Pretorius Z.A."/>
            <person name="Steffenson B.J."/>
            <person name="Schwessinger B."/>
            <person name="Dodds P.N."/>
            <person name="Figueroa M."/>
        </authorList>
    </citation>
    <scope>NUCLEOTIDE SEQUENCE [LARGE SCALE GENOMIC DNA]</scope>
    <source>
        <strain evidence="1">21-0</strain>
    </source>
</reference>